<dbReference type="EMBL" id="UGEB01000001">
    <property type="protein sequence ID" value="STK93390.1"/>
    <property type="molecule type" value="Genomic_DNA"/>
</dbReference>
<feature type="region of interest" description="Disordered" evidence="1">
    <location>
        <begin position="21"/>
        <end position="67"/>
    </location>
</feature>
<feature type="compositionally biased region" description="Basic and acidic residues" evidence="1">
    <location>
        <begin position="21"/>
        <end position="36"/>
    </location>
</feature>
<dbReference type="Proteomes" id="UP000250991">
    <property type="component" value="Unassembled WGS sequence"/>
</dbReference>
<proteinExistence type="predicted"/>
<evidence type="ECO:0000313" key="3">
    <source>
        <dbReference type="EMBL" id="STK93390.1"/>
    </source>
</evidence>
<evidence type="ECO:0000313" key="4">
    <source>
        <dbReference type="Proteomes" id="UP000250991"/>
    </source>
</evidence>
<sequence>MKTPVTVLSDMLRAIRDAEHAQRISETTERASRKADLLQGGLTSGNKKQTETGSTNPVNEQKTRRDI</sequence>
<protein>
    <submittedName>
        <fullName evidence="2">Phage replication protein</fullName>
    </submittedName>
</protein>
<dbReference type="AlphaFoldDB" id="A0A2X3AAB3"/>
<accession>A0A2X3AAB3</accession>
<gene>
    <name evidence="2" type="ORF">NCTC8009_04988</name>
    <name evidence="3" type="ORF">NCTC8179_04186</name>
</gene>
<evidence type="ECO:0000256" key="1">
    <source>
        <dbReference type="SAM" id="MobiDB-lite"/>
    </source>
</evidence>
<reference evidence="4 5" key="1">
    <citation type="submission" date="2018-06" db="EMBL/GenBank/DDBJ databases">
        <authorList>
            <consortium name="Pathogen Informatics"/>
            <person name="Doyle S."/>
        </authorList>
    </citation>
    <scope>NUCLEOTIDE SEQUENCE [LARGE SCALE GENOMIC DNA]</scope>
    <source>
        <strain evidence="2 4">NCTC8009</strain>
        <strain evidence="3 5">NCTC8179</strain>
    </source>
</reference>
<evidence type="ECO:0000313" key="5">
    <source>
        <dbReference type="Proteomes" id="UP000255543"/>
    </source>
</evidence>
<name>A0A2X3AAB3_ECOLX</name>
<dbReference type="Proteomes" id="UP000255543">
    <property type="component" value="Unassembled WGS sequence"/>
</dbReference>
<dbReference type="EMBL" id="UARW01000010">
    <property type="protein sequence ID" value="SQD04470.1"/>
    <property type="molecule type" value="Genomic_DNA"/>
</dbReference>
<evidence type="ECO:0000313" key="2">
    <source>
        <dbReference type="EMBL" id="SQD04470.1"/>
    </source>
</evidence>
<organism evidence="2 4">
    <name type="scientific">Escherichia coli</name>
    <dbReference type="NCBI Taxonomy" id="562"/>
    <lineage>
        <taxon>Bacteria</taxon>
        <taxon>Pseudomonadati</taxon>
        <taxon>Pseudomonadota</taxon>
        <taxon>Gammaproteobacteria</taxon>
        <taxon>Enterobacterales</taxon>
        <taxon>Enterobacteriaceae</taxon>
        <taxon>Escherichia</taxon>
    </lineage>
</organism>
<feature type="compositionally biased region" description="Polar residues" evidence="1">
    <location>
        <begin position="44"/>
        <end position="60"/>
    </location>
</feature>